<organism evidence="1 2">
    <name type="scientific">Romanomermis culicivorax</name>
    <name type="common">Nematode worm</name>
    <dbReference type="NCBI Taxonomy" id="13658"/>
    <lineage>
        <taxon>Eukaryota</taxon>
        <taxon>Metazoa</taxon>
        <taxon>Ecdysozoa</taxon>
        <taxon>Nematoda</taxon>
        <taxon>Enoplea</taxon>
        <taxon>Dorylaimia</taxon>
        <taxon>Mermithida</taxon>
        <taxon>Mermithoidea</taxon>
        <taxon>Mermithidae</taxon>
        <taxon>Romanomermis</taxon>
    </lineage>
</organism>
<protein>
    <submittedName>
        <fullName evidence="2">Peptidase S1 domain-containing protein</fullName>
    </submittedName>
</protein>
<dbReference type="SUPFAM" id="SSF50494">
    <property type="entry name" value="Trypsin-like serine proteases"/>
    <property type="match status" value="1"/>
</dbReference>
<dbReference type="AlphaFoldDB" id="A0A915IH56"/>
<keyword evidence="1" id="KW-1185">Reference proteome</keyword>
<sequence length="104" mass="11561">MASDCNDPGDSGGPATCKNDRKSYLFGLTYAKAIAKSKFEFSLGIYLHVPFFVDWILKTMTKEEKASLDYSRNAQQHAQLADSKSKNGICWPRSFPKGCLMGQT</sequence>
<evidence type="ECO:0000313" key="2">
    <source>
        <dbReference type="WBParaSite" id="nRc.2.0.1.t13193-RA"/>
    </source>
</evidence>
<dbReference type="Gene3D" id="2.40.10.10">
    <property type="entry name" value="Trypsin-like serine proteases"/>
    <property type="match status" value="1"/>
</dbReference>
<name>A0A915IH56_ROMCU</name>
<accession>A0A915IH56</accession>
<dbReference type="InterPro" id="IPR043504">
    <property type="entry name" value="Peptidase_S1_PA_chymotrypsin"/>
</dbReference>
<reference evidence="2" key="1">
    <citation type="submission" date="2022-11" db="UniProtKB">
        <authorList>
            <consortium name="WormBaseParasite"/>
        </authorList>
    </citation>
    <scope>IDENTIFICATION</scope>
</reference>
<dbReference type="WBParaSite" id="nRc.2.0.1.t13193-RA">
    <property type="protein sequence ID" value="nRc.2.0.1.t13193-RA"/>
    <property type="gene ID" value="nRc.2.0.1.g13193"/>
</dbReference>
<evidence type="ECO:0000313" key="1">
    <source>
        <dbReference type="Proteomes" id="UP000887565"/>
    </source>
</evidence>
<dbReference type="InterPro" id="IPR009003">
    <property type="entry name" value="Peptidase_S1_PA"/>
</dbReference>
<dbReference type="Proteomes" id="UP000887565">
    <property type="component" value="Unplaced"/>
</dbReference>
<proteinExistence type="predicted"/>